<reference evidence="8" key="1">
    <citation type="journal article" date="2019" name="bioRxiv">
        <title>The Genome of the Zebra Mussel, Dreissena polymorpha: A Resource for Invasive Species Research.</title>
        <authorList>
            <person name="McCartney M.A."/>
            <person name="Auch B."/>
            <person name="Kono T."/>
            <person name="Mallez S."/>
            <person name="Zhang Y."/>
            <person name="Obille A."/>
            <person name="Becker A."/>
            <person name="Abrahante J.E."/>
            <person name="Garbe J."/>
            <person name="Badalamenti J.P."/>
            <person name="Herman A."/>
            <person name="Mangelson H."/>
            <person name="Liachko I."/>
            <person name="Sullivan S."/>
            <person name="Sone E.D."/>
            <person name="Koren S."/>
            <person name="Silverstein K.A.T."/>
            <person name="Beckman K.B."/>
            <person name="Gohl D.M."/>
        </authorList>
    </citation>
    <scope>NUCLEOTIDE SEQUENCE</scope>
    <source>
        <strain evidence="8">Duluth1</strain>
        <tissue evidence="8">Whole animal</tissue>
    </source>
</reference>
<comment type="caution">
    <text evidence="8">The sequence shown here is derived from an EMBL/GenBank/DDBJ whole genome shotgun (WGS) entry which is preliminary data.</text>
</comment>
<name>A0A9D4FHS6_DREPO</name>
<evidence type="ECO:0000256" key="3">
    <source>
        <dbReference type="ARBA" id="ARBA00022679"/>
    </source>
</evidence>
<evidence type="ECO:0000313" key="9">
    <source>
        <dbReference type="Proteomes" id="UP000828390"/>
    </source>
</evidence>
<dbReference type="PANTHER" id="PTHR10656:SF42">
    <property type="entry name" value="CYCLIC GMP-AMP SYNTHASE-LIKE PROTEIN-RELATED"/>
    <property type="match status" value="1"/>
</dbReference>
<dbReference type="SMART" id="SM01265">
    <property type="entry name" value="Mab-21"/>
    <property type="match status" value="1"/>
</dbReference>
<protein>
    <recommendedName>
        <fullName evidence="7">Mab-21-like HhH/H2TH-like domain-containing protein</fullName>
    </recommendedName>
</protein>
<dbReference type="GO" id="GO:0046872">
    <property type="term" value="F:metal ion binding"/>
    <property type="evidence" value="ECO:0007669"/>
    <property type="project" value="UniProtKB-KW"/>
</dbReference>
<evidence type="ECO:0000256" key="6">
    <source>
        <dbReference type="ARBA" id="ARBA00022842"/>
    </source>
</evidence>
<evidence type="ECO:0000256" key="5">
    <source>
        <dbReference type="ARBA" id="ARBA00022723"/>
    </source>
</evidence>
<evidence type="ECO:0000256" key="1">
    <source>
        <dbReference type="ARBA" id="ARBA00001946"/>
    </source>
</evidence>
<keyword evidence="9" id="KW-1185">Reference proteome</keyword>
<dbReference type="EMBL" id="JAIWYP010000007">
    <property type="protein sequence ID" value="KAH3798552.1"/>
    <property type="molecule type" value="Genomic_DNA"/>
</dbReference>
<dbReference type="InterPro" id="IPR046906">
    <property type="entry name" value="Mab-21_HhH/H2TH-like"/>
</dbReference>
<dbReference type="Pfam" id="PF20266">
    <property type="entry name" value="Mab-21_C"/>
    <property type="match status" value="1"/>
</dbReference>
<organism evidence="8 9">
    <name type="scientific">Dreissena polymorpha</name>
    <name type="common">Zebra mussel</name>
    <name type="synonym">Mytilus polymorpha</name>
    <dbReference type="NCBI Taxonomy" id="45954"/>
    <lineage>
        <taxon>Eukaryota</taxon>
        <taxon>Metazoa</taxon>
        <taxon>Spiralia</taxon>
        <taxon>Lophotrochozoa</taxon>
        <taxon>Mollusca</taxon>
        <taxon>Bivalvia</taxon>
        <taxon>Autobranchia</taxon>
        <taxon>Heteroconchia</taxon>
        <taxon>Euheterodonta</taxon>
        <taxon>Imparidentia</taxon>
        <taxon>Neoheterodontei</taxon>
        <taxon>Myida</taxon>
        <taxon>Dreissenoidea</taxon>
        <taxon>Dreissenidae</taxon>
        <taxon>Dreissena</taxon>
    </lineage>
</organism>
<reference evidence="8" key="2">
    <citation type="submission" date="2020-11" db="EMBL/GenBank/DDBJ databases">
        <authorList>
            <person name="McCartney M.A."/>
            <person name="Auch B."/>
            <person name="Kono T."/>
            <person name="Mallez S."/>
            <person name="Becker A."/>
            <person name="Gohl D.M."/>
            <person name="Silverstein K.A.T."/>
            <person name="Koren S."/>
            <person name="Bechman K.B."/>
            <person name="Herman A."/>
            <person name="Abrahante J.E."/>
            <person name="Garbe J."/>
        </authorList>
    </citation>
    <scope>NUCLEOTIDE SEQUENCE</scope>
    <source>
        <strain evidence="8">Duluth1</strain>
        <tissue evidence="8">Whole animal</tissue>
    </source>
</reference>
<evidence type="ECO:0000256" key="4">
    <source>
        <dbReference type="ARBA" id="ARBA00022695"/>
    </source>
</evidence>
<keyword evidence="5" id="KW-0479">Metal-binding</keyword>
<gene>
    <name evidence="8" type="ORF">DPMN_152152</name>
</gene>
<proteinExistence type="inferred from homology"/>
<accession>A0A9D4FHS6</accession>
<dbReference type="GO" id="GO:0016779">
    <property type="term" value="F:nucleotidyltransferase activity"/>
    <property type="evidence" value="ECO:0007669"/>
    <property type="project" value="UniProtKB-KW"/>
</dbReference>
<comment type="similarity">
    <text evidence="2">Belongs to the mab-21 family.</text>
</comment>
<comment type="cofactor">
    <cofactor evidence="1">
        <name>Mg(2+)</name>
        <dbReference type="ChEBI" id="CHEBI:18420"/>
    </cofactor>
</comment>
<keyword evidence="3" id="KW-0808">Transferase</keyword>
<keyword evidence="6" id="KW-0460">Magnesium</keyword>
<evidence type="ECO:0000259" key="7">
    <source>
        <dbReference type="Pfam" id="PF20266"/>
    </source>
</evidence>
<dbReference type="Proteomes" id="UP000828390">
    <property type="component" value="Unassembled WGS sequence"/>
</dbReference>
<dbReference type="AlphaFoldDB" id="A0A9D4FHS6"/>
<evidence type="ECO:0000256" key="2">
    <source>
        <dbReference type="ARBA" id="ARBA00008307"/>
    </source>
</evidence>
<evidence type="ECO:0000313" key="8">
    <source>
        <dbReference type="EMBL" id="KAH3798552.1"/>
    </source>
</evidence>
<keyword evidence="4" id="KW-0548">Nucleotidyltransferase</keyword>
<sequence length="732" mass="84677">MTSLKLDKVMEDIGVTEKIILFRRHIHLLAETVHSMRIRHSQTRIFGSQIEGSTTRAMWSDTDRLGCSTKLIAISKSYSGHALKGYLLLLAIEGEMSLPQCCSLQVVKLNHDGKIVPFTAENMDFCMKENIGDAYILDQKSRVLFSNNFLLNIALSTSEKATRSEVEKHGPAVTLYCDADAVYAIHCLSMPDDCKVFFTKLNQSGHWPKLETKIKANKCGVYLVAPGHISHTFNFDPVRSLVIMHVGYARDYLNSQWRMSTNMTERLLMFDLNIVHMKTYILTKMIRKELLKPIVGDRLSTFHMKTTLLFTVGTYPEDIWTKANLVQCVHYCLITLRRFLKRRVCPHYTVSSVNLFNDKLRLHEYQQIIDALSVIINSPLKCIETLRMDHIGERLLVSMSGSSNLLQFRRSYWFDNLSQIITSMVRTFLHMPVNRVCGFNETHQELKASLHFLAKNIKTSIQNGSDYCEELGYILKYIYNTLASMNASKRIAMKRPIDKDVIKMYEMSLSPMHITNYLKYASMLVCTHQYTRAEALLQHVESLISPDMIHISINRPDGIRKGIQAKTAHFAGLSSPTDILMRYVSKMLVDVVFNTEEIYCVPSHLAFEMYRNGMEEECNVRERYKPFEIWMKDVAVEVRAEPFLHYLQYLSSKDVFAKQLALIKLIDYCSIEFFRNPGHFETTLNLVGHIFEWEKRIPDAWNIYRISVQLVPQNNAAYWHLFRLLGDFIYGK</sequence>
<feature type="domain" description="Mab-21-like HhH/H2TH-like" evidence="7">
    <location>
        <begin position="297"/>
        <end position="368"/>
    </location>
</feature>
<dbReference type="PANTHER" id="PTHR10656">
    <property type="entry name" value="CELL FATE DETERMINING PROTEIN MAB21-RELATED"/>
    <property type="match status" value="1"/>
</dbReference>
<dbReference type="InterPro" id="IPR024810">
    <property type="entry name" value="MAB21L/cGLR"/>
</dbReference>
<dbReference type="Gene3D" id="1.10.1410.40">
    <property type="match status" value="1"/>
</dbReference>